<evidence type="ECO:0000313" key="2">
    <source>
        <dbReference type="Proteomes" id="UP000272706"/>
    </source>
</evidence>
<comment type="caution">
    <text evidence="1">The sequence shown here is derived from an EMBL/GenBank/DDBJ whole genome shotgun (WGS) entry which is preliminary data.</text>
</comment>
<accession>A0A3A5KJT3</accession>
<reference evidence="1 2" key="1">
    <citation type="submission" date="2018-09" db="EMBL/GenBank/DDBJ databases">
        <title>Mesorhizobium carmichaelinearum sp. nov. isolated from Carmichaelinea spp. root nodules in New Zealand.</title>
        <authorList>
            <person name="De Meyer S.E."/>
        </authorList>
    </citation>
    <scope>NUCLEOTIDE SEQUENCE [LARGE SCALE GENOMIC DNA]</scope>
    <source>
        <strain evidence="1 2">ICMP19557</strain>
    </source>
</reference>
<protein>
    <submittedName>
        <fullName evidence="1">Uncharacterized protein</fullName>
    </submittedName>
</protein>
<dbReference type="Proteomes" id="UP000272706">
    <property type="component" value="Unassembled WGS sequence"/>
</dbReference>
<evidence type="ECO:0000313" key="1">
    <source>
        <dbReference type="EMBL" id="RJT36124.1"/>
    </source>
</evidence>
<name>A0A3A5KJT3_9HYPH</name>
<sequence>MDQNAGCFTPPVATKIRAMKEQLATLRMPFAKQELKGKGGPIRGENSVTSLNNKSFKFRVSGESFDAREMIASVCELLASIRRADILKPMPIAPRS</sequence>
<organism evidence="1 2">
    <name type="scientific">Mesorhizobium waimense</name>
    <dbReference type="NCBI Taxonomy" id="1300307"/>
    <lineage>
        <taxon>Bacteria</taxon>
        <taxon>Pseudomonadati</taxon>
        <taxon>Pseudomonadota</taxon>
        <taxon>Alphaproteobacteria</taxon>
        <taxon>Hyphomicrobiales</taxon>
        <taxon>Phyllobacteriaceae</taxon>
        <taxon>Mesorhizobium</taxon>
    </lineage>
</organism>
<dbReference type="AlphaFoldDB" id="A0A3A5KJT3"/>
<dbReference type="OrthoDB" id="8117446at2"/>
<keyword evidence="2" id="KW-1185">Reference proteome</keyword>
<dbReference type="RefSeq" id="WP_120016156.1">
    <property type="nucleotide sequence ID" value="NZ_QZWZ01000016.1"/>
</dbReference>
<proteinExistence type="predicted"/>
<dbReference type="EMBL" id="QZWZ01000016">
    <property type="protein sequence ID" value="RJT36124.1"/>
    <property type="molecule type" value="Genomic_DNA"/>
</dbReference>
<gene>
    <name evidence="1" type="ORF">D3227_20635</name>
</gene>